<dbReference type="GO" id="GO:0042597">
    <property type="term" value="C:periplasmic space"/>
    <property type="evidence" value="ECO:0007669"/>
    <property type="project" value="UniProtKB-SubCell"/>
</dbReference>
<proteinExistence type="inferred from homology"/>
<keyword evidence="6 8" id="KW-0732">Signal</keyword>
<evidence type="ECO:0000313" key="9">
    <source>
        <dbReference type="EMBL" id="KAA6125851.1"/>
    </source>
</evidence>
<comment type="subunit">
    <text evidence="3">The complex is composed of two ATP-binding proteins (UgpC), two transmembrane proteins (UgpA and UgpE) and a solute-binding protein (UgpB).</text>
</comment>
<evidence type="ECO:0000256" key="7">
    <source>
        <dbReference type="ARBA" id="ARBA00022764"/>
    </source>
</evidence>
<evidence type="ECO:0000256" key="6">
    <source>
        <dbReference type="ARBA" id="ARBA00022729"/>
    </source>
</evidence>
<dbReference type="AlphaFoldDB" id="A0A5M8AUP1"/>
<accession>A0A5M8AUP1</accession>
<sequence length="443" mass="48299">MTIPRTITIKLAAAAAAVAALSATGAAHAAVEVQWWHAMQGALNDKVNEVASKFNASQTEYKIVPVNKGNYDETLAAGIAAFRAGGAPAILQVFEVGTATMMSAKGAIKPVSTVMKEAGEKFDQKVYIPAVAGYYTSAKGEMLSFPFNSSTTVFYYNKDAFKKAGLDPEKPPKTWPEVMQYSAKIKASGGNCAYTTDWQGWVHLESFSAWHNTLYATKNNGFGGTDTRLVFNSPLHVKHISNLQDMVKKGYFSYGGRKAESGAKFFNGECAMFTGSSATLANVRKNAKFAFGVSQLPYYPDVPGAPQNTIIGGASLWVMAGRKPEEYKGVAKFFTFLSRPEIQADWHQATGYLPVTMAAYELTRKSGFYEKNPGADVSVQQMVVKTTDKSRGVRLGNMVQVRTVVDEELEAVWAGKKEPKEALDTAVKRGNELLERFQRTAKE</sequence>
<dbReference type="InterPro" id="IPR050490">
    <property type="entry name" value="Bact_solute-bd_prot1"/>
</dbReference>
<keyword evidence="7" id="KW-0574">Periplasm</keyword>
<evidence type="ECO:0000256" key="4">
    <source>
        <dbReference type="ARBA" id="ARBA00017470"/>
    </source>
</evidence>
<feature type="signal peptide" evidence="8">
    <location>
        <begin position="1"/>
        <end position="29"/>
    </location>
</feature>
<evidence type="ECO:0000256" key="3">
    <source>
        <dbReference type="ARBA" id="ARBA00011557"/>
    </source>
</evidence>
<keyword evidence="10" id="KW-1185">Reference proteome</keyword>
<evidence type="ECO:0000256" key="2">
    <source>
        <dbReference type="ARBA" id="ARBA00008520"/>
    </source>
</evidence>
<dbReference type="CDD" id="cd14748">
    <property type="entry name" value="PBP2_UgpB"/>
    <property type="match status" value="1"/>
</dbReference>
<evidence type="ECO:0000256" key="8">
    <source>
        <dbReference type="SAM" id="SignalP"/>
    </source>
</evidence>
<dbReference type="Pfam" id="PF13416">
    <property type="entry name" value="SBP_bac_8"/>
    <property type="match status" value="1"/>
</dbReference>
<dbReference type="RefSeq" id="WP_149319131.1">
    <property type="nucleotide sequence ID" value="NZ_CP080293.1"/>
</dbReference>
<feature type="chain" id="PRO_5024310162" description="sn-glycerol-3-phosphate-binding periplasmic protein UgpB" evidence="8">
    <location>
        <begin position="30"/>
        <end position="443"/>
    </location>
</feature>
<dbReference type="SUPFAM" id="SSF53850">
    <property type="entry name" value="Periplasmic binding protein-like II"/>
    <property type="match status" value="1"/>
</dbReference>
<comment type="caution">
    <text evidence="9">The sequence shown here is derived from an EMBL/GenBank/DDBJ whole genome shotgun (WGS) entry which is preliminary data.</text>
</comment>
<dbReference type="PANTHER" id="PTHR43649">
    <property type="entry name" value="ARABINOSE-BINDING PROTEIN-RELATED"/>
    <property type="match status" value="1"/>
</dbReference>
<dbReference type="NCBIfam" id="NF008211">
    <property type="entry name" value="PRK10974.1"/>
    <property type="match status" value="1"/>
</dbReference>
<evidence type="ECO:0000256" key="5">
    <source>
        <dbReference type="ARBA" id="ARBA00022448"/>
    </source>
</evidence>
<comment type="subcellular location">
    <subcellularLocation>
        <location evidence="1">Periplasm</location>
    </subcellularLocation>
</comment>
<reference evidence="9 10" key="1">
    <citation type="submission" date="2019-09" db="EMBL/GenBank/DDBJ databases">
        <title>Isolation of a novel species in the genus Cupriavidus from patients with sepsis using whole genome sequencing.</title>
        <authorList>
            <person name="Kweon O.J."/>
            <person name="Lee M.-K."/>
        </authorList>
    </citation>
    <scope>NUCLEOTIDE SEQUENCE [LARGE SCALE GENOMIC DNA]</scope>
    <source>
        <strain evidence="9 10">MKL-01</strain>
    </source>
</reference>
<dbReference type="EMBL" id="VWRN01000028">
    <property type="protein sequence ID" value="KAA6125851.1"/>
    <property type="molecule type" value="Genomic_DNA"/>
</dbReference>
<gene>
    <name evidence="9" type="primary">ugpB</name>
    <name evidence="9" type="ORF">F1599_09870</name>
</gene>
<dbReference type="Proteomes" id="UP000324324">
    <property type="component" value="Unassembled WGS sequence"/>
</dbReference>
<protein>
    <recommendedName>
        <fullName evidence="4">sn-glycerol-3-phosphate-binding periplasmic protein UgpB</fullName>
    </recommendedName>
</protein>
<evidence type="ECO:0000256" key="1">
    <source>
        <dbReference type="ARBA" id="ARBA00004418"/>
    </source>
</evidence>
<name>A0A5M8AUP1_9BURK</name>
<dbReference type="GO" id="GO:0055085">
    <property type="term" value="P:transmembrane transport"/>
    <property type="evidence" value="ECO:0007669"/>
    <property type="project" value="InterPro"/>
</dbReference>
<evidence type="ECO:0000313" key="10">
    <source>
        <dbReference type="Proteomes" id="UP000324324"/>
    </source>
</evidence>
<dbReference type="InterPro" id="IPR006061">
    <property type="entry name" value="SBP_1_CS"/>
</dbReference>
<dbReference type="Gene3D" id="3.40.190.10">
    <property type="entry name" value="Periplasmic binding protein-like II"/>
    <property type="match status" value="2"/>
</dbReference>
<keyword evidence="5" id="KW-0813">Transport</keyword>
<dbReference type="PANTHER" id="PTHR43649:SF31">
    <property type="entry name" value="SN-GLYCEROL-3-PHOSPHATE-BINDING PERIPLASMIC PROTEIN UGPB"/>
    <property type="match status" value="1"/>
</dbReference>
<dbReference type="PROSITE" id="PS01037">
    <property type="entry name" value="SBP_BACTERIAL_1"/>
    <property type="match status" value="1"/>
</dbReference>
<dbReference type="InterPro" id="IPR006059">
    <property type="entry name" value="SBP"/>
</dbReference>
<comment type="similarity">
    <text evidence="2">Belongs to the bacterial solute-binding protein 1 family.</text>
</comment>
<organism evidence="9 10">
    <name type="scientific">Cupriavidus cauae</name>
    <dbReference type="NCBI Taxonomy" id="2608999"/>
    <lineage>
        <taxon>Bacteria</taxon>
        <taxon>Pseudomonadati</taxon>
        <taxon>Pseudomonadota</taxon>
        <taxon>Betaproteobacteria</taxon>
        <taxon>Burkholderiales</taxon>
        <taxon>Burkholderiaceae</taxon>
        <taxon>Cupriavidus</taxon>
    </lineage>
</organism>